<proteinExistence type="predicted"/>
<reference evidence="1" key="1">
    <citation type="submission" date="2021-02" db="EMBL/GenBank/DDBJ databases">
        <authorList>
            <person name="Nowell W R."/>
        </authorList>
    </citation>
    <scope>NUCLEOTIDE SEQUENCE</scope>
</reference>
<feature type="non-terminal residue" evidence="1">
    <location>
        <position position="47"/>
    </location>
</feature>
<accession>A0A8S3FN17</accession>
<name>A0A8S3FN17_9BILA</name>
<dbReference type="Proteomes" id="UP000676336">
    <property type="component" value="Unassembled WGS sequence"/>
</dbReference>
<sequence>MSSLDSQLYEWWLYEEASLERDKRNVDVYCHHRRVQLILLDTWRHIS</sequence>
<evidence type="ECO:0000313" key="2">
    <source>
        <dbReference type="Proteomes" id="UP000676336"/>
    </source>
</evidence>
<gene>
    <name evidence="1" type="ORF">SMN809_LOCUS62987</name>
</gene>
<organism evidence="1 2">
    <name type="scientific">Rotaria magnacalcarata</name>
    <dbReference type="NCBI Taxonomy" id="392030"/>
    <lineage>
        <taxon>Eukaryota</taxon>
        <taxon>Metazoa</taxon>
        <taxon>Spiralia</taxon>
        <taxon>Gnathifera</taxon>
        <taxon>Rotifera</taxon>
        <taxon>Eurotatoria</taxon>
        <taxon>Bdelloidea</taxon>
        <taxon>Philodinida</taxon>
        <taxon>Philodinidae</taxon>
        <taxon>Rotaria</taxon>
    </lineage>
</organism>
<comment type="caution">
    <text evidence="1">The sequence shown here is derived from an EMBL/GenBank/DDBJ whole genome shotgun (WGS) entry which is preliminary data.</text>
</comment>
<protein>
    <submittedName>
        <fullName evidence="1">Uncharacterized protein</fullName>
    </submittedName>
</protein>
<dbReference type="AlphaFoldDB" id="A0A8S3FN17"/>
<evidence type="ECO:0000313" key="1">
    <source>
        <dbReference type="EMBL" id="CAF5131450.1"/>
    </source>
</evidence>
<dbReference type="EMBL" id="CAJOBI010267037">
    <property type="protein sequence ID" value="CAF5131450.1"/>
    <property type="molecule type" value="Genomic_DNA"/>
</dbReference>